<dbReference type="PANTHER" id="PTHR33527">
    <property type="entry name" value="OS07G0274300 PROTEIN"/>
    <property type="match status" value="1"/>
</dbReference>
<reference evidence="1" key="1">
    <citation type="journal article" date="2017" name="Nature">
        <title>The sunflower genome provides insights into oil metabolism, flowering and Asterid evolution.</title>
        <authorList>
            <person name="Badouin H."/>
            <person name="Gouzy J."/>
            <person name="Grassa C.J."/>
            <person name="Murat F."/>
            <person name="Staton S.E."/>
            <person name="Cottret L."/>
            <person name="Lelandais-Briere C."/>
            <person name="Owens G.L."/>
            <person name="Carrere S."/>
            <person name="Mayjonade B."/>
            <person name="Legrand L."/>
            <person name="Gill N."/>
            <person name="Kane N.C."/>
            <person name="Bowers J.E."/>
            <person name="Hubner S."/>
            <person name="Bellec A."/>
            <person name="Berard A."/>
            <person name="Berges H."/>
            <person name="Blanchet N."/>
            <person name="Boniface M.C."/>
            <person name="Brunel D."/>
            <person name="Catrice O."/>
            <person name="Chaidir N."/>
            <person name="Claudel C."/>
            <person name="Donnadieu C."/>
            <person name="Faraut T."/>
            <person name="Fievet G."/>
            <person name="Helmstetter N."/>
            <person name="King M."/>
            <person name="Knapp S.J."/>
            <person name="Lai Z."/>
            <person name="Le Paslier M.C."/>
            <person name="Lippi Y."/>
            <person name="Lorenzon L."/>
            <person name="Mandel J.R."/>
            <person name="Marage G."/>
            <person name="Marchand G."/>
            <person name="Marquand E."/>
            <person name="Bret-Mestries E."/>
            <person name="Morien E."/>
            <person name="Nambeesan S."/>
            <person name="Nguyen T."/>
            <person name="Pegot-Espagnet P."/>
            <person name="Pouilly N."/>
            <person name="Raftis F."/>
            <person name="Sallet E."/>
            <person name="Schiex T."/>
            <person name="Thomas J."/>
            <person name="Vandecasteele C."/>
            <person name="Vares D."/>
            <person name="Vear F."/>
            <person name="Vautrin S."/>
            <person name="Crespi M."/>
            <person name="Mangin B."/>
            <person name="Burke J.M."/>
            <person name="Salse J."/>
            <person name="Munos S."/>
            <person name="Vincourt P."/>
            <person name="Rieseberg L.H."/>
            <person name="Langlade N.B."/>
        </authorList>
    </citation>
    <scope>NUCLEOTIDE SEQUENCE</scope>
    <source>
        <tissue evidence="1">Leaves</tissue>
    </source>
</reference>
<comment type="caution">
    <text evidence="1">The sequence shown here is derived from an EMBL/GenBank/DDBJ whole genome shotgun (WGS) entry which is preliminary data.</text>
</comment>
<dbReference type="EMBL" id="MNCJ02000324">
    <property type="protein sequence ID" value="KAF5790228.1"/>
    <property type="molecule type" value="Genomic_DNA"/>
</dbReference>
<keyword evidence="2" id="KW-1185">Reference proteome</keyword>
<organism evidence="1 2">
    <name type="scientific">Helianthus annuus</name>
    <name type="common">Common sunflower</name>
    <dbReference type="NCBI Taxonomy" id="4232"/>
    <lineage>
        <taxon>Eukaryota</taxon>
        <taxon>Viridiplantae</taxon>
        <taxon>Streptophyta</taxon>
        <taxon>Embryophyta</taxon>
        <taxon>Tracheophyta</taxon>
        <taxon>Spermatophyta</taxon>
        <taxon>Magnoliopsida</taxon>
        <taxon>eudicotyledons</taxon>
        <taxon>Gunneridae</taxon>
        <taxon>Pentapetalae</taxon>
        <taxon>asterids</taxon>
        <taxon>campanulids</taxon>
        <taxon>Asterales</taxon>
        <taxon>Asteraceae</taxon>
        <taxon>Asteroideae</taxon>
        <taxon>Heliantheae alliance</taxon>
        <taxon>Heliantheae</taxon>
        <taxon>Helianthus</taxon>
    </lineage>
</organism>
<proteinExistence type="predicted"/>
<sequence length="355" mass="40475">MANPFVSSKQPSLFPMTIPSLDISKDEYRLFYQYERALFKIFLLFLQREVVEATLVIGFLLWLERGGYTSNPLGKMFINFLSPNAINEVADEALICIKFLQKKANNLMFEGSSNSYNITKLQCFLDRKHINFDELNLYGDLICNEVCCIANDVSVKALDDILEQFAIHSETPTMYPHQDPIVANGFGDLRYMGTAVGFQQVPSAGVANQDTKFVQNYQMAQQYQNQQMVRQSTCLGHNHTYVGGRTFLNHTRLVERGLDEEVPPDDRTIFLTFSKGYPLSEYEIKDYFCRMFGDIIQSLHMQPVEAGTQPLFARIVVRNPSSLKAVIGKDGLQGKSKYVINGKHVWARKFVPRTP</sequence>
<accession>A0A9K3I4P8</accession>
<evidence type="ECO:0008006" key="3">
    <source>
        <dbReference type="Google" id="ProtNLM"/>
    </source>
</evidence>
<dbReference type="Gramene" id="mRNA:HanXRQr2_Chr09g0380681">
    <property type="protein sequence ID" value="mRNA:HanXRQr2_Chr09g0380681"/>
    <property type="gene ID" value="HanXRQr2_Chr09g0380681"/>
</dbReference>
<dbReference type="Proteomes" id="UP000215914">
    <property type="component" value="Unassembled WGS sequence"/>
</dbReference>
<gene>
    <name evidence="1" type="ORF">HanXRQr2_Chr09g0380681</name>
</gene>
<evidence type="ECO:0000313" key="2">
    <source>
        <dbReference type="Proteomes" id="UP000215914"/>
    </source>
</evidence>
<dbReference type="PANTHER" id="PTHR33527:SF28">
    <property type="entry name" value="GB|AAD43168.1"/>
    <property type="match status" value="1"/>
</dbReference>
<protein>
    <recommendedName>
        <fullName evidence="3">RRM domain-containing protein</fullName>
    </recommendedName>
</protein>
<evidence type="ECO:0000313" key="1">
    <source>
        <dbReference type="EMBL" id="KAF5790228.1"/>
    </source>
</evidence>
<dbReference type="OrthoDB" id="1882251at2759"/>
<dbReference type="AlphaFoldDB" id="A0A9K3I4P8"/>
<name>A0A9K3I4P8_HELAN</name>
<reference evidence="1" key="2">
    <citation type="submission" date="2020-06" db="EMBL/GenBank/DDBJ databases">
        <title>Helianthus annuus Genome sequencing and assembly Release 2.</title>
        <authorList>
            <person name="Gouzy J."/>
            <person name="Langlade N."/>
            <person name="Munos S."/>
        </authorList>
    </citation>
    <scope>NUCLEOTIDE SEQUENCE</scope>
    <source>
        <tissue evidence="1">Leaves</tissue>
    </source>
</reference>